<feature type="compositionally biased region" description="Low complexity" evidence="10">
    <location>
        <begin position="643"/>
        <end position="661"/>
    </location>
</feature>
<evidence type="ECO:0000313" key="13">
    <source>
        <dbReference type="EMBL" id="SSX28725.1"/>
    </source>
</evidence>
<dbReference type="FunFam" id="3.30.50.10:FF:000032">
    <property type="entry name" value="Transcription factor GATA-3"/>
    <property type="match status" value="1"/>
</dbReference>
<dbReference type="PRINTS" id="PR00619">
    <property type="entry name" value="GATAZNFINGER"/>
</dbReference>
<gene>
    <name evidence="12" type="primary">CSON000384</name>
</gene>
<name>A0A336KYV5_CULSO</name>
<dbReference type="PROSITE" id="PS50114">
    <property type="entry name" value="GATA_ZN_FINGER_2"/>
    <property type="match status" value="1"/>
</dbReference>
<dbReference type="GO" id="GO:0000981">
    <property type="term" value="F:DNA-binding transcription factor activity, RNA polymerase II-specific"/>
    <property type="evidence" value="ECO:0007669"/>
    <property type="project" value="TreeGrafter"/>
</dbReference>
<dbReference type="PROSITE" id="PS00344">
    <property type="entry name" value="GATA_ZN_FINGER_1"/>
    <property type="match status" value="1"/>
</dbReference>
<dbReference type="GO" id="GO:0000122">
    <property type="term" value="P:negative regulation of transcription by RNA polymerase II"/>
    <property type="evidence" value="ECO:0007669"/>
    <property type="project" value="TreeGrafter"/>
</dbReference>
<feature type="region of interest" description="Disordered" evidence="10">
    <location>
        <begin position="96"/>
        <end position="115"/>
    </location>
</feature>
<feature type="region of interest" description="Disordered" evidence="10">
    <location>
        <begin position="643"/>
        <end position="708"/>
    </location>
</feature>
<keyword evidence="8" id="KW-0539">Nucleus</keyword>
<dbReference type="GO" id="GO:0045944">
    <property type="term" value="P:positive regulation of transcription by RNA polymerase II"/>
    <property type="evidence" value="ECO:0007669"/>
    <property type="project" value="TreeGrafter"/>
</dbReference>
<dbReference type="GO" id="GO:0008270">
    <property type="term" value="F:zinc ion binding"/>
    <property type="evidence" value="ECO:0007669"/>
    <property type="project" value="UniProtKB-KW"/>
</dbReference>
<feature type="region of interest" description="Disordered" evidence="10">
    <location>
        <begin position="469"/>
        <end position="490"/>
    </location>
</feature>
<feature type="domain" description="GATA-type" evidence="11">
    <location>
        <begin position="489"/>
        <end position="542"/>
    </location>
</feature>
<dbReference type="VEuPathDB" id="VectorBase:CSON000384"/>
<comment type="subcellular location">
    <subcellularLocation>
        <location evidence="1">Nucleus</location>
    </subcellularLocation>
</comment>
<feature type="region of interest" description="Disordered" evidence="10">
    <location>
        <begin position="1"/>
        <end position="74"/>
    </location>
</feature>
<dbReference type="SUPFAM" id="SSF57716">
    <property type="entry name" value="Glucocorticoid receptor-like (DNA-binding domain)"/>
    <property type="match status" value="1"/>
</dbReference>
<dbReference type="InterPro" id="IPR013088">
    <property type="entry name" value="Znf_NHR/GATA"/>
</dbReference>
<dbReference type="AlphaFoldDB" id="A0A336KYV5"/>
<evidence type="ECO:0000256" key="10">
    <source>
        <dbReference type="SAM" id="MobiDB-lite"/>
    </source>
</evidence>
<keyword evidence="7" id="KW-0804">Transcription</keyword>
<reference evidence="13" key="2">
    <citation type="submission" date="2018-07" db="EMBL/GenBank/DDBJ databases">
        <authorList>
            <person name="Quirk P.G."/>
            <person name="Krulwich T.A."/>
        </authorList>
    </citation>
    <scope>NUCLEOTIDE SEQUENCE</scope>
</reference>
<evidence type="ECO:0000256" key="6">
    <source>
        <dbReference type="ARBA" id="ARBA00023125"/>
    </source>
</evidence>
<keyword evidence="6" id="KW-0238">DNA-binding</keyword>
<organism evidence="12">
    <name type="scientific">Culicoides sonorensis</name>
    <name type="common">Biting midge</name>
    <dbReference type="NCBI Taxonomy" id="179676"/>
    <lineage>
        <taxon>Eukaryota</taxon>
        <taxon>Metazoa</taxon>
        <taxon>Ecdysozoa</taxon>
        <taxon>Arthropoda</taxon>
        <taxon>Hexapoda</taxon>
        <taxon>Insecta</taxon>
        <taxon>Pterygota</taxon>
        <taxon>Neoptera</taxon>
        <taxon>Endopterygota</taxon>
        <taxon>Diptera</taxon>
        <taxon>Nematocera</taxon>
        <taxon>Chironomoidea</taxon>
        <taxon>Ceratopogonidae</taxon>
        <taxon>Ceratopogoninae</taxon>
        <taxon>Culicoides</taxon>
        <taxon>Monoculicoides</taxon>
    </lineage>
</organism>
<dbReference type="PANTHER" id="PTHR10071">
    <property type="entry name" value="TRANSCRIPTION FACTOR GATA FAMILY MEMBER"/>
    <property type="match status" value="1"/>
</dbReference>
<dbReference type="EMBL" id="UFQT01001065">
    <property type="protein sequence ID" value="SSX28725.1"/>
    <property type="molecule type" value="Genomic_DNA"/>
</dbReference>
<accession>A0A336KYV5</accession>
<dbReference type="InterPro" id="IPR000679">
    <property type="entry name" value="Znf_GATA"/>
</dbReference>
<evidence type="ECO:0000256" key="4">
    <source>
        <dbReference type="ARBA" id="ARBA00022833"/>
    </source>
</evidence>
<dbReference type="GO" id="GO:0005634">
    <property type="term" value="C:nucleus"/>
    <property type="evidence" value="ECO:0007669"/>
    <property type="project" value="UniProtKB-SubCell"/>
</dbReference>
<protein>
    <submittedName>
        <fullName evidence="12">CSON000384 protein</fullName>
    </submittedName>
</protein>
<evidence type="ECO:0000256" key="7">
    <source>
        <dbReference type="ARBA" id="ARBA00023163"/>
    </source>
</evidence>
<keyword evidence="2" id="KW-0479">Metal-binding</keyword>
<feature type="compositionally biased region" description="Low complexity" evidence="10">
    <location>
        <begin position="682"/>
        <end position="698"/>
    </location>
</feature>
<evidence type="ECO:0000256" key="3">
    <source>
        <dbReference type="ARBA" id="ARBA00022771"/>
    </source>
</evidence>
<dbReference type="SMART" id="SM00401">
    <property type="entry name" value="ZnF_GATA"/>
    <property type="match status" value="1"/>
</dbReference>
<feature type="region of interest" description="Disordered" evidence="10">
    <location>
        <begin position="206"/>
        <end position="242"/>
    </location>
</feature>
<feature type="compositionally biased region" description="Basic and acidic residues" evidence="10">
    <location>
        <begin position="31"/>
        <end position="54"/>
    </location>
</feature>
<dbReference type="EMBL" id="UFQS01001065">
    <property type="protein sequence ID" value="SSX08813.1"/>
    <property type="molecule type" value="Genomic_DNA"/>
</dbReference>
<evidence type="ECO:0000256" key="5">
    <source>
        <dbReference type="ARBA" id="ARBA00023015"/>
    </source>
</evidence>
<dbReference type="Gene3D" id="3.30.50.10">
    <property type="entry name" value="Erythroid Transcription Factor GATA-1, subunit A"/>
    <property type="match status" value="1"/>
</dbReference>
<feature type="compositionally biased region" description="Polar residues" evidence="10">
    <location>
        <begin position="1"/>
        <end position="11"/>
    </location>
</feature>
<dbReference type="GO" id="GO:0000978">
    <property type="term" value="F:RNA polymerase II cis-regulatory region sequence-specific DNA binding"/>
    <property type="evidence" value="ECO:0007669"/>
    <property type="project" value="TreeGrafter"/>
</dbReference>
<evidence type="ECO:0000256" key="2">
    <source>
        <dbReference type="ARBA" id="ARBA00022723"/>
    </source>
</evidence>
<keyword evidence="4" id="KW-0862">Zinc</keyword>
<evidence type="ECO:0000256" key="9">
    <source>
        <dbReference type="PROSITE-ProRule" id="PRU00094"/>
    </source>
</evidence>
<evidence type="ECO:0000313" key="12">
    <source>
        <dbReference type="EMBL" id="SSX08813.1"/>
    </source>
</evidence>
<keyword evidence="5" id="KW-0805">Transcription regulation</keyword>
<dbReference type="Pfam" id="PF00320">
    <property type="entry name" value="GATA"/>
    <property type="match status" value="1"/>
</dbReference>
<keyword evidence="3 9" id="KW-0863">Zinc-finger</keyword>
<feature type="region of interest" description="Disordered" evidence="10">
    <location>
        <begin position="125"/>
        <end position="161"/>
    </location>
</feature>
<dbReference type="GO" id="GO:0045165">
    <property type="term" value="P:cell fate commitment"/>
    <property type="evidence" value="ECO:0007669"/>
    <property type="project" value="TreeGrafter"/>
</dbReference>
<proteinExistence type="predicted"/>
<dbReference type="InterPro" id="IPR039355">
    <property type="entry name" value="Transcription_factor_GATA"/>
</dbReference>
<dbReference type="CDD" id="cd00202">
    <property type="entry name" value="ZnF_GATA"/>
    <property type="match status" value="1"/>
</dbReference>
<sequence>MEPPQQASTMQESDDKDSPRNNHRGTPQTSNKDEVKTEIKDEQTVQNSGHHDENGTNGGNQQTEQQDHGGVGVSANQTQRMITDTGHIREIPQNQSDQYQQSNEQQQHYHHQQSLIQQYAQTPPLSAHESYHQNLAQHARSPRDPSAPTISDKIHNGNTLALPSNQHQAVYLQVKNGEEYIRYANAPPQIMRYDNSNSERYHTRYHPYQHHAPPHISQTSSSVKVEMDGEPGAVPNQQGQQHVVYQVESEPSAQQENNQVVNETNNESKAQYTNLEPMQNATQSYYTSISDYQTTANLAYLQGSVKGEYYIQASGSPPNHVLFKNDPTLTSTVQQSKQHPYASFANVQQLYENPNVQPGSPASQTVYTYCKSEPHYWQPNSATAIDTNFNGTILIENGPGGVASEYLPNGHQYFPEEYNPTLVPTLSTQQEIRECVVCSSTTNQWTMDNRQHCICFKCSNELYSRQQVQQRQPNRSQKVKAPSQNSGARRSGVECANCRTTSTTLWRRNNSGEPVCNACGLYYKLHNVNRPMTMKKEGIQTRKRKPKSQTQSMMKMQSGMAEMGSSMWGHSSHLPKMDKIMLPSQVQVHHDPNSTVKLIHAPPPGMLNLIAIKKLKNKFIFFTIQAHSAYQISEQVSGPHYLAPAQQPQQSHSPQGHHLQSANIPRHGAASAPPPESVRQITTSGDTSTTVITSTSNSMERGPNTSSV</sequence>
<evidence type="ECO:0000259" key="11">
    <source>
        <dbReference type="PROSITE" id="PS50114"/>
    </source>
</evidence>
<evidence type="ECO:0000256" key="8">
    <source>
        <dbReference type="ARBA" id="ARBA00023242"/>
    </source>
</evidence>
<evidence type="ECO:0000256" key="1">
    <source>
        <dbReference type="ARBA" id="ARBA00004123"/>
    </source>
</evidence>
<reference evidence="12" key="1">
    <citation type="submission" date="2018-04" db="EMBL/GenBank/DDBJ databases">
        <authorList>
            <person name="Go L.Y."/>
            <person name="Mitchell J.A."/>
        </authorList>
    </citation>
    <scope>NUCLEOTIDE SEQUENCE</scope>
    <source>
        <tissue evidence="12">Whole organism</tissue>
    </source>
</reference>
<dbReference type="PANTHER" id="PTHR10071:SF281">
    <property type="entry name" value="BOX A-BINDING FACTOR-RELATED"/>
    <property type="match status" value="1"/>
</dbReference>